<dbReference type="PROSITE" id="PS50043">
    <property type="entry name" value="HTH_LUXR_2"/>
    <property type="match status" value="1"/>
</dbReference>
<dbReference type="InterPro" id="IPR058245">
    <property type="entry name" value="NreC/VraR/RcsB-like_REC"/>
</dbReference>
<comment type="caution">
    <text evidence="6">The sequence shown here is derived from an EMBL/GenBank/DDBJ whole genome shotgun (WGS) entry which is preliminary data.</text>
</comment>
<dbReference type="PROSITE" id="PS50110">
    <property type="entry name" value="RESPONSE_REGULATORY"/>
    <property type="match status" value="1"/>
</dbReference>
<feature type="domain" description="HTH luxR-type" evidence="4">
    <location>
        <begin position="143"/>
        <end position="208"/>
    </location>
</feature>
<dbReference type="InterPro" id="IPR001789">
    <property type="entry name" value="Sig_transdc_resp-reg_receiver"/>
</dbReference>
<dbReference type="PANTHER" id="PTHR45566:SF1">
    <property type="entry name" value="HTH-TYPE TRANSCRIPTIONAL REGULATOR YHJB-RELATED"/>
    <property type="match status" value="1"/>
</dbReference>
<dbReference type="InterPro" id="IPR051015">
    <property type="entry name" value="EvgA-like"/>
</dbReference>
<dbReference type="Pfam" id="PF00072">
    <property type="entry name" value="Response_reg"/>
    <property type="match status" value="1"/>
</dbReference>
<dbReference type="Proteomes" id="UP000294692">
    <property type="component" value="Unassembled WGS sequence"/>
</dbReference>
<dbReference type="CDD" id="cd06170">
    <property type="entry name" value="LuxR_C_like"/>
    <property type="match status" value="1"/>
</dbReference>
<dbReference type="RefSeq" id="WP_132473334.1">
    <property type="nucleotide sequence ID" value="NZ_JBEBWM010000055.1"/>
</dbReference>
<accession>A0A4R3VHB3</accession>
<evidence type="ECO:0000259" key="4">
    <source>
        <dbReference type="PROSITE" id="PS50043"/>
    </source>
</evidence>
<evidence type="ECO:0000256" key="2">
    <source>
        <dbReference type="ARBA" id="ARBA00023125"/>
    </source>
</evidence>
<dbReference type="SMART" id="SM00421">
    <property type="entry name" value="HTH_LUXR"/>
    <property type="match status" value="1"/>
</dbReference>
<keyword evidence="2 6" id="KW-0238">DNA-binding</keyword>
<dbReference type="GO" id="GO:0006355">
    <property type="term" value="P:regulation of DNA-templated transcription"/>
    <property type="evidence" value="ECO:0007669"/>
    <property type="project" value="InterPro"/>
</dbReference>
<keyword evidence="7" id="KW-1185">Reference proteome</keyword>
<dbReference type="PANTHER" id="PTHR45566">
    <property type="entry name" value="HTH-TYPE TRANSCRIPTIONAL REGULATOR YHJB-RELATED"/>
    <property type="match status" value="1"/>
</dbReference>
<dbReference type="Gene3D" id="3.40.50.2300">
    <property type="match status" value="1"/>
</dbReference>
<dbReference type="Pfam" id="PF00196">
    <property type="entry name" value="GerE"/>
    <property type="match status" value="1"/>
</dbReference>
<keyword evidence="1 3" id="KW-0597">Phosphoprotein</keyword>
<reference evidence="6 7" key="1">
    <citation type="submission" date="2019-03" db="EMBL/GenBank/DDBJ databases">
        <title>Genomic Encyclopedia of Type Strains, Phase IV (KMG-IV): sequencing the most valuable type-strain genomes for metagenomic binning, comparative biology and taxonomic classification.</title>
        <authorList>
            <person name="Goeker M."/>
        </authorList>
    </citation>
    <scope>NUCLEOTIDE SEQUENCE [LARGE SCALE GENOMIC DNA]</scope>
    <source>
        <strain evidence="6 7">DSM 100048</strain>
    </source>
</reference>
<protein>
    <submittedName>
        <fullName evidence="6">DNA-binding NarL/FixJ family response regulator</fullName>
    </submittedName>
</protein>
<dbReference type="InterPro" id="IPR000792">
    <property type="entry name" value="Tscrpt_reg_LuxR_C"/>
</dbReference>
<dbReference type="EMBL" id="SMBX01000001">
    <property type="protein sequence ID" value="TCV03148.1"/>
    <property type="molecule type" value="Genomic_DNA"/>
</dbReference>
<dbReference type="CDD" id="cd17535">
    <property type="entry name" value="REC_NarL-like"/>
    <property type="match status" value="1"/>
</dbReference>
<dbReference type="PROSITE" id="PS00622">
    <property type="entry name" value="HTH_LUXR_1"/>
    <property type="match status" value="1"/>
</dbReference>
<evidence type="ECO:0000259" key="5">
    <source>
        <dbReference type="PROSITE" id="PS50110"/>
    </source>
</evidence>
<sequence length="224" mass="23911">MTELLIADDHPLFREALRGVVARAFPGTAIHEADSLERLYVLVDAYPDADLLLLDLDMPGAQGFGALMHLQGLQPQLPIVIVSGHEDPALMRRALDHGAMGFIPKSADVHTLDAALHQVLDGTPWIPQQARQAAGADDVEQAAANGVRELTPQQFRVLQMVGAGQLNKQIAHELGVSEATVKAHMTAIMRKLGVSNRTQAVLIAGRLGLNLPSGPADADIGQRA</sequence>
<dbReference type="SMART" id="SM00448">
    <property type="entry name" value="REC"/>
    <property type="match status" value="1"/>
</dbReference>
<gene>
    <name evidence="6" type="ORF">EV686_101611</name>
</gene>
<dbReference type="Gene3D" id="1.10.10.10">
    <property type="entry name" value="Winged helix-like DNA-binding domain superfamily/Winged helix DNA-binding domain"/>
    <property type="match status" value="1"/>
</dbReference>
<evidence type="ECO:0000256" key="3">
    <source>
        <dbReference type="PROSITE-ProRule" id="PRU00169"/>
    </source>
</evidence>
<feature type="modified residue" description="4-aspartylphosphate" evidence="3">
    <location>
        <position position="55"/>
    </location>
</feature>
<dbReference type="AlphaFoldDB" id="A0A4R3VHB3"/>
<name>A0A4R3VHB3_9BURK</name>
<dbReference type="InterPro" id="IPR036388">
    <property type="entry name" value="WH-like_DNA-bd_sf"/>
</dbReference>
<dbReference type="GO" id="GO:0000160">
    <property type="term" value="P:phosphorelay signal transduction system"/>
    <property type="evidence" value="ECO:0007669"/>
    <property type="project" value="InterPro"/>
</dbReference>
<evidence type="ECO:0000256" key="1">
    <source>
        <dbReference type="ARBA" id="ARBA00022553"/>
    </source>
</evidence>
<evidence type="ECO:0000313" key="6">
    <source>
        <dbReference type="EMBL" id="TCV03148.1"/>
    </source>
</evidence>
<dbReference type="InterPro" id="IPR016032">
    <property type="entry name" value="Sig_transdc_resp-reg_C-effctor"/>
</dbReference>
<feature type="domain" description="Response regulatory" evidence="5">
    <location>
        <begin position="3"/>
        <end position="120"/>
    </location>
</feature>
<dbReference type="OrthoDB" id="3374006at2"/>
<proteinExistence type="predicted"/>
<dbReference type="PRINTS" id="PR00038">
    <property type="entry name" value="HTHLUXR"/>
</dbReference>
<dbReference type="GO" id="GO:0003677">
    <property type="term" value="F:DNA binding"/>
    <property type="evidence" value="ECO:0007669"/>
    <property type="project" value="UniProtKB-KW"/>
</dbReference>
<dbReference type="InterPro" id="IPR011006">
    <property type="entry name" value="CheY-like_superfamily"/>
</dbReference>
<organism evidence="6 7">
    <name type="scientific">Paracandidimonas soli</name>
    <dbReference type="NCBI Taxonomy" id="1917182"/>
    <lineage>
        <taxon>Bacteria</taxon>
        <taxon>Pseudomonadati</taxon>
        <taxon>Pseudomonadota</taxon>
        <taxon>Betaproteobacteria</taxon>
        <taxon>Burkholderiales</taxon>
        <taxon>Alcaligenaceae</taxon>
        <taxon>Paracandidimonas</taxon>
    </lineage>
</organism>
<dbReference type="SUPFAM" id="SSF46894">
    <property type="entry name" value="C-terminal effector domain of the bipartite response regulators"/>
    <property type="match status" value="1"/>
</dbReference>
<dbReference type="SUPFAM" id="SSF52172">
    <property type="entry name" value="CheY-like"/>
    <property type="match status" value="1"/>
</dbReference>
<evidence type="ECO:0000313" key="7">
    <source>
        <dbReference type="Proteomes" id="UP000294692"/>
    </source>
</evidence>